<dbReference type="FunFam" id="3.30.160.60:FF:000060">
    <property type="entry name" value="zinc finger protein 436"/>
    <property type="match status" value="1"/>
</dbReference>
<sequence>MTRSFICLYLKEGMKRKRGNRMFFPPTNVYFENACDTDTPALSAKSNYQLPIDENLPTLLCQSCLYRLLDAYNLQQLAEASEQRLREYLGLNSIGSTVCSNLNDCNDNKIDLNVEPIYDLRDMFPRNEIASNELIEVGGNDDVDLLNDVEIDVSSLTRSEADDNTLSDVFVSKNTHNNNMLSCRKIPHIETLQNNAICRDVEIKENHGIINSTGKAKKSKSAKKPDQCLECGKIFHYRGYLEIHKRVHSGEKPYKCQHCAREFSQSIKLHLHQRVHGQTATLSHYCDDTIIAHNESNASNISSYRRYQCEICAAFFTTSSNLKAHRHTHCEQRNFKCKQCQRTFKSQRELRRHEPIHKTIKDIICSICQRGFNKGSYLNAHMVTVHRGIRRHKCNECDKVFGKRSNLISHIRTHTGEKPYQCALCPWKFNQSSALTRHLKKHTKSKPSESSQRTQEEEEVNYRHLTNIFMYDFSKETNPISDYTQRLQLPQHQTQDEMNSLPHNIY</sequence>
<dbReference type="EnsemblMetazoa" id="GPPI030823-RA">
    <property type="protein sequence ID" value="GPPI030823-PA"/>
    <property type="gene ID" value="GPPI030823"/>
</dbReference>
<protein>
    <recommendedName>
        <fullName evidence="12">C2H2-type domain-containing protein</fullName>
    </recommendedName>
</protein>
<evidence type="ECO:0000256" key="11">
    <source>
        <dbReference type="PROSITE-ProRule" id="PRU00042"/>
    </source>
</evidence>
<dbReference type="FunFam" id="3.30.160.60:FF:000690">
    <property type="entry name" value="Zinc finger protein 354C"/>
    <property type="match status" value="1"/>
</dbReference>
<dbReference type="PANTHER" id="PTHR23226:SF416">
    <property type="entry name" value="FI01424P"/>
    <property type="match status" value="1"/>
</dbReference>
<evidence type="ECO:0000313" key="14">
    <source>
        <dbReference type="Proteomes" id="UP000092460"/>
    </source>
</evidence>
<keyword evidence="10" id="KW-0539">Nucleus</keyword>
<feature type="domain" description="C2H2-type" evidence="12">
    <location>
        <begin position="226"/>
        <end position="253"/>
    </location>
</feature>
<keyword evidence="4" id="KW-0677">Repeat</keyword>
<keyword evidence="8" id="KW-0238">DNA-binding</keyword>
<dbReference type="PROSITE" id="PS50157">
    <property type="entry name" value="ZINC_FINGER_C2H2_2"/>
    <property type="match status" value="7"/>
</dbReference>
<dbReference type="AlphaFoldDB" id="A0A1B0BI28"/>
<dbReference type="Pfam" id="PF12874">
    <property type="entry name" value="zf-met"/>
    <property type="match status" value="1"/>
</dbReference>
<dbReference type="Pfam" id="PF00096">
    <property type="entry name" value="zf-C2H2"/>
    <property type="match status" value="5"/>
</dbReference>
<evidence type="ECO:0000256" key="8">
    <source>
        <dbReference type="ARBA" id="ARBA00023125"/>
    </source>
</evidence>
<reference evidence="13" key="2">
    <citation type="submission" date="2020-05" db="UniProtKB">
        <authorList>
            <consortium name="EnsemblMetazoa"/>
        </authorList>
    </citation>
    <scope>IDENTIFICATION</scope>
    <source>
        <strain evidence="13">IAEA</strain>
    </source>
</reference>
<dbReference type="STRING" id="67801.A0A1B0BI28"/>
<feature type="domain" description="C2H2-type" evidence="12">
    <location>
        <begin position="307"/>
        <end position="334"/>
    </location>
</feature>
<dbReference type="Gene3D" id="3.30.160.60">
    <property type="entry name" value="Classic Zinc Finger"/>
    <property type="match status" value="6"/>
</dbReference>
<keyword evidence="7" id="KW-0805">Transcription regulation</keyword>
<evidence type="ECO:0000256" key="2">
    <source>
        <dbReference type="ARBA" id="ARBA00006991"/>
    </source>
</evidence>
<reference evidence="14" key="1">
    <citation type="submission" date="2015-01" db="EMBL/GenBank/DDBJ databases">
        <authorList>
            <person name="Aksoy S."/>
            <person name="Warren W."/>
            <person name="Wilson R.K."/>
        </authorList>
    </citation>
    <scope>NUCLEOTIDE SEQUENCE [LARGE SCALE GENOMIC DNA]</scope>
    <source>
        <strain evidence="14">IAEA</strain>
    </source>
</reference>
<proteinExistence type="inferred from homology"/>
<dbReference type="InterPro" id="IPR013087">
    <property type="entry name" value="Znf_C2H2_type"/>
</dbReference>
<keyword evidence="3" id="KW-0479">Metal-binding</keyword>
<dbReference type="GO" id="GO:0040029">
    <property type="term" value="P:epigenetic regulation of gene expression"/>
    <property type="evidence" value="ECO:0007669"/>
    <property type="project" value="UniProtKB-ARBA"/>
</dbReference>
<evidence type="ECO:0000256" key="7">
    <source>
        <dbReference type="ARBA" id="ARBA00023015"/>
    </source>
</evidence>
<dbReference type="GO" id="GO:0000978">
    <property type="term" value="F:RNA polymerase II cis-regulatory region sequence-specific DNA binding"/>
    <property type="evidence" value="ECO:0007669"/>
    <property type="project" value="TreeGrafter"/>
</dbReference>
<dbReference type="GO" id="GO:0000785">
    <property type="term" value="C:chromatin"/>
    <property type="evidence" value="ECO:0007669"/>
    <property type="project" value="UniProtKB-ARBA"/>
</dbReference>
<feature type="domain" description="C2H2-type" evidence="12">
    <location>
        <begin position="363"/>
        <end position="391"/>
    </location>
</feature>
<evidence type="ECO:0000256" key="9">
    <source>
        <dbReference type="ARBA" id="ARBA00023163"/>
    </source>
</evidence>
<dbReference type="PANTHER" id="PTHR23226">
    <property type="entry name" value="ZINC FINGER AND SCAN DOMAIN-CONTAINING"/>
    <property type="match status" value="1"/>
</dbReference>
<comment type="similarity">
    <text evidence="2">Belongs to the krueppel C2H2-type zinc-finger protein family.</text>
</comment>
<dbReference type="VEuPathDB" id="VectorBase:GPPI030823"/>
<feature type="domain" description="C2H2-type" evidence="12">
    <location>
        <begin position="420"/>
        <end position="447"/>
    </location>
</feature>
<dbReference type="SUPFAM" id="SSF57667">
    <property type="entry name" value="beta-beta-alpha zinc fingers"/>
    <property type="match status" value="4"/>
</dbReference>
<keyword evidence="9" id="KW-0804">Transcription</keyword>
<comment type="subcellular location">
    <subcellularLocation>
        <location evidence="1">Nucleus</location>
    </subcellularLocation>
</comment>
<dbReference type="GO" id="GO:0000981">
    <property type="term" value="F:DNA-binding transcription factor activity, RNA polymerase II-specific"/>
    <property type="evidence" value="ECO:0007669"/>
    <property type="project" value="TreeGrafter"/>
</dbReference>
<dbReference type="GO" id="GO:0005634">
    <property type="term" value="C:nucleus"/>
    <property type="evidence" value="ECO:0007669"/>
    <property type="project" value="UniProtKB-SubCell"/>
</dbReference>
<evidence type="ECO:0000256" key="10">
    <source>
        <dbReference type="ARBA" id="ARBA00023242"/>
    </source>
</evidence>
<dbReference type="EMBL" id="JXJN01014748">
    <property type="status" value="NOT_ANNOTATED_CDS"/>
    <property type="molecule type" value="Genomic_DNA"/>
</dbReference>
<evidence type="ECO:0000313" key="13">
    <source>
        <dbReference type="EnsemblMetazoa" id="GPPI030823-PA"/>
    </source>
</evidence>
<dbReference type="FunFam" id="3.30.160.60:FF:000367">
    <property type="entry name" value="Zinc finger protein 572"/>
    <property type="match status" value="1"/>
</dbReference>
<dbReference type="Proteomes" id="UP000092460">
    <property type="component" value="Unassembled WGS sequence"/>
</dbReference>
<feature type="domain" description="C2H2-type" evidence="12">
    <location>
        <begin position="335"/>
        <end position="362"/>
    </location>
</feature>
<evidence type="ECO:0000256" key="1">
    <source>
        <dbReference type="ARBA" id="ARBA00004123"/>
    </source>
</evidence>
<dbReference type="SMART" id="SM00355">
    <property type="entry name" value="ZnF_C2H2"/>
    <property type="match status" value="7"/>
</dbReference>
<evidence type="ECO:0000259" key="12">
    <source>
        <dbReference type="PROSITE" id="PS50157"/>
    </source>
</evidence>
<keyword evidence="5 11" id="KW-0863">Zinc-finger</keyword>
<dbReference type="GO" id="GO:0003682">
    <property type="term" value="F:chromatin binding"/>
    <property type="evidence" value="ECO:0007669"/>
    <property type="project" value="UniProtKB-ARBA"/>
</dbReference>
<name>A0A1B0BI28_9MUSC</name>
<dbReference type="GO" id="GO:0008270">
    <property type="term" value="F:zinc ion binding"/>
    <property type="evidence" value="ECO:0007669"/>
    <property type="project" value="UniProtKB-KW"/>
</dbReference>
<dbReference type="FunFam" id="3.30.160.60:FF:000621">
    <property type="entry name" value="FLT3-interacting zinc finger 1"/>
    <property type="match status" value="1"/>
</dbReference>
<evidence type="ECO:0000256" key="3">
    <source>
        <dbReference type="ARBA" id="ARBA00022723"/>
    </source>
</evidence>
<evidence type="ECO:0000256" key="6">
    <source>
        <dbReference type="ARBA" id="ARBA00022833"/>
    </source>
</evidence>
<evidence type="ECO:0000256" key="4">
    <source>
        <dbReference type="ARBA" id="ARBA00022737"/>
    </source>
</evidence>
<evidence type="ECO:0000256" key="5">
    <source>
        <dbReference type="ARBA" id="ARBA00022771"/>
    </source>
</evidence>
<dbReference type="PROSITE" id="PS00028">
    <property type="entry name" value="ZINC_FINGER_C2H2_1"/>
    <property type="match status" value="7"/>
</dbReference>
<feature type="domain" description="C2H2-type" evidence="12">
    <location>
        <begin position="254"/>
        <end position="276"/>
    </location>
</feature>
<keyword evidence="14" id="KW-1185">Reference proteome</keyword>
<feature type="domain" description="C2H2-type" evidence="12">
    <location>
        <begin position="392"/>
        <end position="419"/>
    </location>
</feature>
<dbReference type="InterPro" id="IPR036236">
    <property type="entry name" value="Znf_C2H2_sf"/>
</dbReference>
<organism evidence="13 14">
    <name type="scientific">Glossina palpalis gambiensis</name>
    <dbReference type="NCBI Taxonomy" id="67801"/>
    <lineage>
        <taxon>Eukaryota</taxon>
        <taxon>Metazoa</taxon>
        <taxon>Ecdysozoa</taxon>
        <taxon>Arthropoda</taxon>
        <taxon>Hexapoda</taxon>
        <taxon>Insecta</taxon>
        <taxon>Pterygota</taxon>
        <taxon>Neoptera</taxon>
        <taxon>Endopterygota</taxon>
        <taxon>Diptera</taxon>
        <taxon>Brachycera</taxon>
        <taxon>Muscomorpha</taxon>
        <taxon>Hippoboscoidea</taxon>
        <taxon>Glossinidae</taxon>
        <taxon>Glossina</taxon>
    </lineage>
</organism>
<accession>A0A1B0BI28</accession>
<keyword evidence="6" id="KW-0862">Zinc</keyword>